<dbReference type="EMBL" id="RJVA01000013">
    <property type="protein sequence ID" value="ROQ90976.1"/>
    <property type="molecule type" value="Genomic_DNA"/>
</dbReference>
<sequence length="180" mass="20330">MPADSSPRRSHFVWCTKEERFVPMLRCLTCRLGCDVLSSEAVGWHAARWMAEGKIKETYTMKPKARPPAPQEQSPSRFFIVDNGAVRDLEPQEFSRAPVYETVGTYAVERRFVKPKDKADLVYEGKKPPKQTVPVLVAHDGTATVLASWSDLESNPESLMDVKEVRVARAVKQVFVLKPL</sequence>
<gene>
    <name evidence="1" type="ORF">EDC27_2248</name>
</gene>
<evidence type="ECO:0000313" key="1">
    <source>
        <dbReference type="EMBL" id="ROQ90976.1"/>
    </source>
</evidence>
<comment type="caution">
    <text evidence="1">The sequence shown here is derived from an EMBL/GenBank/DDBJ whole genome shotgun (WGS) entry which is preliminary data.</text>
</comment>
<protein>
    <submittedName>
        <fullName evidence="1">Uncharacterized protein</fullName>
    </submittedName>
</protein>
<name>A0A3N1UV25_9BACT</name>
<accession>A0A3N1UV25</accession>
<organism evidence="1 2">
    <name type="scientific">Desulfosoma caldarium</name>
    <dbReference type="NCBI Taxonomy" id="610254"/>
    <lineage>
        <taxon>Bacteria</taxon>
        <taxon>Pseudomonadati</taxon>
        <taxon>Thermodesulfobacteriota</taxon>
        <taxon>Syntrophobacteria</taxon>
        <taxon>Syntrophobacterales</taxon>
        <taxon>Syntrophobacteraceae</taxon>
        <taxon>Desulfosoma</taxon>
    </lineage>
</organism>
<evidence type="ECO:0000313" key="2">
    <source>
        <dbReference type="Proteomes" id="UP000276223"/>
    </source>
</evidence>
<dbReference type="Proteomes" id="UP000276223">
    <property type="component" value="Unassembled WGS sequence"/>
</dbReference>
<proteinExistence type="predicted"/>
<dbReference type="AlphaFoldDB" id="A0A3N1UV25"/>
<keyword evidence="2" id="KW-1185">Reference proteome</keyword>
<reference evidence="1 2" key="1">
    <citation type="submission" date="2018-11" db="EMBL/GenBank/DDBJ databases">
        <title>Genomic Encyclopedia of Type Strains, Phase IV (KMG-IV): sequencing the most valuable type-strain genomes for metagenomic binning, comparative biology and taxonomic classification.</title>
        <authorList>
            <person name="Goeker M."/>
        </authorList>
    </citation>
    <scope>NUCLEOTIDE SEQUENCE [LARGE SCALE GENOMIC DNA]</scope>
    <source>
        <strain evidence="1 2">DSM 22027</strain>
    </source>
</reference>